<evidence type="ECO:0000256" key="13">
    <source>
        <dbReference type="ARBA" id="ARBA00022777"/>
    </source>
</evidence>
<dbReference type="Gene3D" id="3.80.10.10">
    <property type="entry name" value="Ribonuclease Inhibitor"/>
    <property type="match status" value="4"/>
</dbReference>
<dbReference type="Gramene" id="LPERR11G20090.1">
    <property type="protein sequence ID" value="LPERR11G20090.1"/>
    <property type="gene ID" value="LPERR11G20090"/>
</dbReference>
<evidence type="ECO:0000313" key="25">
    <source>
        <dbReference type="EnsemblPlants" id="LPERR11G20090.1"/>
    </source>
</evidence>
<dbReference type="GO" id="GO:0005524">
    <property type="term" value="F:ATP binding"/>
    <property type="evidence" value="ECO:0007669"/>
    <property type="project" value="UniProtKB-UniRule"/>
</dbReference>
<feature type="chain" id="PRO_5002350493" description="non-specific serine/threonine protein kinase" evidence="23">
    <location>
        <begin position="30"/>
        <end position="1117"/>
    </location>
</feature>
<dbReference type="PROSITE" id="PS50011">
    <property type="entry name" value="PROTEIN_KINASE_DOM"/>
    <property type="match status" value="1"/>
</dbReference>
<keyword evidence="16 22" id="KW-0472">Membrane</keyword>
<evidence type="ECO:0000256" key="12">
    <source>
        <dbReference type="ARBA" id="ARBA00022741"/>
    </source>
</evidence>
<feature type="signal peptide" evidence="23">
    <location>
        <begin position="1"/>
        <end position="29"/>
    </location>
</feature>
<dbReference type="EC" id="2.7.11.1" evidence="3"/>
<dbReference type="PROSITE" id="PS51450">
    <property type="entry name" value="LRR"/>
    <property type="match status" value="1"/>
</dbReference>
<keyword evidence="7" id="KW-0433">Leucine-rich repeat</keyword>
<dbReference type="eggNOG" id="ENOG502QPYS">
    <property type="taxonomic scope" value="Eukaryota"/>
</dbReference>
<evidence type="ECO:0000256" key="15">
    <source>
        <dbReference type="ARBA" id="ARBA00022989"/>
    </source>
</evidence>
<evidence type="ECO:0000256" key="4">
    <source>
        <dbReference type="ARBA" id="ARBA00022475"/>
    </source>
</evidence>
<keyword evidence="26" id="KW-1185">Reference proteome</keyword>
<dbReference type="Pfam" id="PF00560">
    <property type="entry name" value="LRR_1"/>
    <property type="match status" value="8"/>
</dbReference>
<evidence type="ECO:0000256" key="20">
    <source>
        <dbReference type="ARBA" id="ARBA00048679"/>
    </source>
</evidence>
<keyword evidence="18" id="KW-0325">Glycoprotein</keyword>
<feature type="transmembrane region" description="Helical" evidence="22">
    <location>
        <begin position="755"/>
        <end position="775"/>
    </location>
</feature>
<evidence type="ECO:0000256" key="9">
    <source>
        <dbReference type="ARBA" id="ARBA00022692"/>
    </source>
</evidence>
<reference evidence="26" key="2">
    <citation type="submission" date="2013-12" db="EMBL/GenBank/DDBJ databases">
        <authorList>
            <person name="Yu Y."/>
            <person name="Lee S."/>
            <person name="de Baynast K."/>
            <person name="Wissotski M."/>
            <person name="Liu L."/>
            <person name="Talag J."/>
            <person name="Goicoechea J."/>
            <person name="Angelova A."/>
            <person name="Jetty R."/>
            <person name="Kudrna D."/>
            <person name="Golser W."/>
            <person name="Rivera L."/>
            <person name="Zhang J."/>
            <person name="Wing R."/>
        </authorList>
    </citation>
    <scope>NUCLEOTIDE SEQUENCE</scope>
</reference>
<evidence type="ECO:0000256" key="10">
    <source>
        <dbReference type="ARBA" id="ARBA00022729"/>
    </source>
</evidence>
<comment type="subcellular location">
    <subcellularLocation>
        <location evidence="1">Cell membrane</location>
        <topology evidence="1">Single-pass type I membrane protein</topology>
    </subcellularLocation>
</comment>
<dbReference type="SMART" id="SM00369">
    <property type="entry name" value="LRR_TYP"/>
    <property type="match status" value="10"/>
</dbReference>
<feature type="domain" description="Protein kinase" evidence="24">
    <location>
        <begin position="811"/>
        <end position="1105"/>
    </location>
</feature>
<evidence type="ECO:0000313" key="26">
    <source>
        <dbReference type="Proteomes" id="UP000032180"/>
    </source>
</evidence>
<keyword evidence="4" id="KW-1003">Cell membrane</keyword>
<keyword evidence="10 23" id="KW-0732">Signal</keyword>
<dbReference type="HOGENOM" id="CLU_000288_22_0_1"/>
<dbReference type="Gene3D" id="3.30.200.20">
    <property type="entry name" value="Phosphorylase Kinase, domain 1"/>
    <property type="match status" value="1"/>
</dbReference>
<evidence type="ECO:0000256" key="3">
    <source>
        <dbReference type="ARBA" id="ARBA00012513"/>
    </source>
</evidence>
<dbReference type="InterPro" id="IPR001611">
    <property type="entry name" value="Leu-rich_rpt"/>
</dbReference>
<evidence type="ECO:0000256" key="19">
    <source>
        <dbReference type="ARBA" id="ARBA00047899"/>
    </source>
</evidence>
<dbReference type="InterPro" id="IPR051809">
    <property type="entry name" value="Plant_receptor-like_S/T_kinase"/>
</dbReference>
<dbReference type="Pfam" id="PF07714">
    <property type="entry name" value="PK_Tyr_Ser-Thr"/>
    <property type="match status" value="1"/>
</dbReference>
<dbReference type="InterPro" id="IPR011009">
    <property type="entry name" value="Kinase-like_dom_sf"/>
</dbReference>
<dbReference type="InterPro" id="IPR000719">
    <property type="entry name" value="Prot_kinase_dom"/>
</dbReference>
<evidence type="ECO:0000256" key="18">
    <source>
        <dbReference type="ARBA" id="ARBA00023180"/>
    </source>
</evidence>
<evidence type="ECO:0000256" key="23">
    <source>
        <dbReference type="SAM" id="SignalP"/>
    </source>
</evidence>
<dbReference type="Proteomes" id="UP000032180">
    <property type="component" value="Chromosome 11"/>
</dbReference>
<evidence type="ECO:0000256" key="5">
    <source>
        <dbReference type="ARBA" id="ARBA00022527"/>
    </source>
</evidence>
<dbReference type="GO" id="GO:0005886">
    <property type="term" value="C:plasma membrane"/>
    <property type="evidence" value="ECO:0007669"/>
    <property type="project" value="UniProtKB-SubCell"/>
</dbReference>
<dbReference type="SUPFAM" id="SSF56112">
    <property type="entry name" value="Protein kinase-like (PK-like)"/>
    <property type="match status" value="1"/>
</dbReference>
<evidence type="ECO:0000256" key="17">
    <source>
        <dbReference type="ARBA" id="ARBA00023170"/>
    </source>
</evidence>
<dbReference type="FunFam" id="3.30.200.20:FF:000661">
    <property type="entry name" value="Serine-threonine protein kinase plant-type"/>
    <property type="match status" value="1"/>
</dbReference>
<protein>
    <recommendedName>
        <fullName evidence="3">non-specific serine/threonine protein kinase</fullName>
        <ecNumber evidence="3">2.7.11.1</ecNumber>
    </recommendedName>
</protein>
<evidence type="ECO:0000256" key="16">
    <source>
        <dbReference type="ARBA" id="ARBA00023136"/>
    </source>
</evidence>
<evidence type="ECO:0000256" key="11">
    <source>
        <dbReference type="ARBA" id="ARBA00022737"/>
    </source>
</evidence>
<dbReference type="PROSITE" id="PS00108">
    <property type="entry name" value="PROTEIN_KINASE_ST"/>
    <property type="match status" value="1"/>
</dbReference>
<keyword evidence="13" id="KW-0418">Kinase</keyword>
<keyword evidence="14 21" id="KW-0067">ATP-binding</keyword>
<dbReference type="InterPro" id="IPR001245">
    <property type="entry name" value="Ser-Thr/Tyr_kinase_cat_dom"/>
</dbReference>
<evidence type="ECO:0000256" key="2">
    <source>
        <dbReference type="ARBA" id="ARBA00008684"/>
    </source>
</evidence>
<dbReference type="InterPro" id="IPR013210">
    <property type="entry name" value="LRR_N_plant-typ"/>
</dbReference>
<dbReference type="FunFam" id="3.80.10.10:FF:000317">
    <property type="entry name" value="Inactive leucine-rich repeat receptor-like protein kinase"/>
    <property type="match status" value="1"/>
</dbReference>
<keyword evidence="12 21" id="KW-0547">Nucleotide-binding</keyword>
<dbReference type="PANTHER" id="PTHR27008:SF497">
    <property type="entry name" value="OS11G0695000 PROTEIN"/>
    <property type="match status" value="1"/>
</dbReference>
<dbReference type="GO" id="GO:0004674">
    <property type="term" value="F:protein serine/threonine kinase activity"/>
    <property type="evidence" value="ECO:0007669"/>
    <property type="project" value="UniProtKB-KW"/>
</dbReference>
<dbReference type="Pfam" id="PF23598">
    <property type="entry name" value="LRR_14"/>
    <property type="match status" value="1"/>
</dbReference>
<dbReference type="InterPro" id="IPR032675">
    <property type="entry name" value="LRR_dom_sf"/>
</dbReference>
<dbReference type="SUPFAM" id="SSF52058">
    <property type="entry name" value="L domain-like"/>
    <property type="match status" value="3"/>
</dbReference>
<dbReference type="SMART" id="SM00220">
    <property type="entry name" value="S_TKc"/>
    <property type="match status" value="1"/>
</dbReference>
<dbReference type="FunFam" id="3.80.10.10:FF:000101">
    <property type="entry name" value="LRR receptor-like serine/threonine-protein kinase ERECTA"/>
    <property type="match status" value="1"/>
</dbReference>
<keyword evidence="11" id="KW-0677">Repeat</keyword>
<dbReference type="EnsemblPlants" id="LPERR11G20090.1">
    <property type="protein sequence ID" value="LPERR11G20090.1"/>
    <property type="gene ID" value="LPERR11G20090"/>
</dbReference>
<dbReference type="FunFam" id="3.80.10.10:FF:000470">
    <property type="entry name" value="LRR receptor-like serine/threonine-protein kinase RPK2"/>
    <property type="match status" value="1"/>
</dbReference>
<keyword evidence="15 22" id="KW-1133">Transmembrane helix</keyword>
<sequence length="1117" mass="121510">MALPPCHCIIPFFFLTLATTVLLTAVVTAAEEDHRSNVDTDLAALLAFKAHVSDPLGVLRDGWREDNNNSSSFCQWIGVSCSRRRQRVTALVLPDTPLHGSIAPHLGNLSFLSVLNLTNTSLTGNIPSELGKLARLRYLDLWSNTLSGSIPPSIGNLTRLGYLYLGVNHLSGQIPPELQKLHNLMHINLGVNYLSGPIPDQMFNSSTISFINLRNNSLSGPIPDAIGSLRMLQTLVLTNNQLSGSLPQTIFNMSRLEVLYLGSNNLSGSIPFPAGNQSFILPMIHEIALAHNRFTGRIPPGFAACRKLRALDLGGNLLVDHVPEWLAGLSQLNYLALAGNDLTGSIPAIIGNLTMLTVLHLSFSKLHGTIPIQLGKLTKLTVLLLQLNQLTGPFPAFVGNMTQLSTLSLGGNLLTGTVPNTLANLRSLNRVNIGENHLQGKLDFLASLSNSRQLQVLAMSSNSFSGTIPASSLANLSSSLVSFYAGDNNLTGSIPATISNLTNLNLIDLSRNQLSGRIPDSLVLMENLQVLDLSVNSMFGPIPAQIGTLKSLYIYLSGNKFSGSIPNGVGNLSKLQYLSLSDNWLSSAIPGSIVNLSNLLILNLSHNNLTGALPSDLSPLKAIDFIDISANNLVGSLPTSFGQLQQLSYLNLSHNTLSDSIPNAFKDLISLGTLDLSHNNLSGDIPNYLGNITYLTSLNLSFNILHGQIPSGGVFQNISMWSLIGNAGLCGAPRLGFSPCLDNSHPASKKHLLKFVLPAAIVAFGAIVALLYLMVGKKMKKPDFTTSSDIADVISHRLVSYQEIVRATENFNEENLLGVGSFGKVFKGRLDDGLLVAIKVLNTQVEQAMRTFDAECHVLRMARHRNLIKILNTCSNLDFRALLLQLMPNGSLESFLHTESRPCVGSFLKRTEIMLDVSMAMEYLHHEHYEVVVHCDLKPSNVLFDEDMTAHVADFGIAKLLLGEDNTTVSASMPGTIGYMAPEYAHLGKASRKSDVFSFGIMLLEVFTGKRPTDPMFIEGLSLRQWVSQSFPENLTDVTDEDVLQDEETHLCFDHQNNSLRSSSTSRSNSFLTSIFELGLLCSSELPEQRMAMNDVVTKLKHIKKDYSASLLAMRQH</sequence>
<dbReference type="FunFam" id="3.80.10.10:FF:000095">
    <property type="entry name" value="LRR receptor-like serine/threonine-protein kinase GSO1"/>
    <property type="match status" value="1"/>
</dbReference>
<evidence type="ECO:0000259" key="24">
    <source>
        <dbReference type="PROSITE" id="PS50011"/>
    </source>
</evidence>
<dbReference type="InterPro" id="IPR008271">
    <property type="entry name" value="Ser/Thr_kinase_AS"/>
</dbReference>
<evidence type="ECO:0000256" key="7">
    <source>
        <dbReference type="ARBA" id="ARBA00022614"/>
    </source>
</evidence>
<dbReference type="PROSITE" id="PS00107">
    <property type="entry name" value="PROTEIN_KINASE_ATP"/>
    <property type="match status" value="1"/>
</dbReference>
<dbReference type="STRING" id="77586.A0A0D9XVM7"/>
<keyword evidence="8" id="KW-0808">Transferase</keyword>
<evidence type="ECO:0000256" key="6">
    <source>
        <dbReference type="ARBA" id="ARBA00022553"/>
    </source>
</evidence>
<organism evidence="25 26">
    <name type="scientific">Leersia perrieri</name>
    <dbReference type="NCBI Taxonomy" id="77586"/>
    <lineage>
        <taxon>Eukaryota</taxon>
        <taxon>Viridiplantae</taxon>
        <taxon>Streptophyta</taxon>
        <taxon>Embryophyta</taxon>
        <taxon>Tracheophyta</taxon>
        <taxon>Spermatophyta</taxon>
        <taxon>Magnoliopsida</taxon>
        <taxon>Liliopsida</taxon>
        <taxon>Poales</taxon>
        <taxon>Poaceae</taxon>
        <taxon>BOP clade</taxon>
        <taxon>Oryzoideae</taxon>
        <taxon>Oryzeae</taxon>
        <taxon>Oryzinae</taxon>
        <taxon>Leersia</taxon>
    </lineage>
</organism>
<reference evidence="25 26" key="1">
    <citation type="submission" date="2012-08" db="EMBL/GenBank/DDBJ databases">
        <title>Oryza genome evolution.</title>
        <authorList>
            <person name="Wing R.A."/>
        </authorList>
    </citation>
    <scope>NUCLEOTIDE SEQUENCE</scope>
</reference>
<keyword evidence="5" id="KW-0723">Serine/threonine-protein kinase</keyword>
<dbReference type="PANTHER" id="PTHR27008">
    <property type="entry name" value="OS04G0122200 PROTEIN"/>
    <property type="match status" value="1"/>
</dbReference>
<comment type="similarity">
    <text evidence="2">Belongs to the protein kinase superfamily. Ser/Thr protein kinase family.</text>
</comment>
<keyword evidence="9 22" id="KW-0812">Transmembrane</keyword>
<dbReference type="Pfam" id="PF13855">
    <property type="entry name" value="LRR_8"/>
    <property type="match status" value="1"/>
</dbReference>
<evidence type="ECO:0000256" key="14">
    <source>
        <dbReference type="ARBA" id="ARBA00022840"/>
    </source>
</evidence>
<evidence type="ECO:0000256" key="22">
    <source>
        <dbReference type="SAM" id="Phobius"/>
    </source>
</evidence>
<dbReference type="InterPro" id="IPR003591">
    <property type="entry name" value="Leu-rich_rpt_typical-subtyp"/>
</dbReference>
<comment type="catalytic activity">
    <reaction evidence="20">
        <text>L-seryl-[protein] + ATP = O-phospho-L-seryl-[protein] + ADP + H(+)</text>
        <dbReference type="Rhea" id="RHEA:17989"/>
        <dbReference type="Rhea" id="RHEA-COMP:9863"/>
        <dbReference type="Rhea" id="RHEA-COMP:11604"/>
        <dbReference type="ChEBI" id="CHEBI:15378"/>
        <dbReference type="ChEBI" id="CHEBI:29999"/>
        <dbReference type="ChEBI" id="CHEBI:30616"/>
        <dbReference type="ChEBI" id="CHEBI:83421"/>
        <dbReference type="ChEBI" id="CHEBI:456216"/>
        <dbReference type="EC" id="2.7.11.1"/>
    </reaction>
</comment>
<evidence type="ECO:0000256" key="21">
    <source>
        <dbReference type="PROSITE-ProRule" id="PRU10141"/>
    </source>
</evidence>
<reference evidence="25" key="3">
    <citation type="submission" date="2015-04" db="UniProtKB">
        <authorList>
            <consortium name="EnsemblPlants"/>
        </authorList>
    </citation>
    <scope>IDENTIFICATION</scope>
</reference>
<dbReference type="Pfam" id="PF08263">
    <property type="entry name" value="LRRNT_2"/>
    <property type="match status" value="1"/>
</dbReference>
<proteinExistence type="inferred from homology"/>
<dbReference type="FunFam" id="1.10.510.10:FF:000358">
    <property type="entry name" value="Putative leucine-rich repeat receptor-like serine/threonine-protein kinase"/>
    <property type="match status" value="1"/>
</dbReference>
<evidence type="ECO:0000256" key="1">
    <source>
        <dbReference type="ARBA" id="ARBA00004251"/>
    </source>
</evidence>
<feature type="binding site" evidence="21">
    <location>
        <position position="839"/>
    </location>
    <ligand>
        <name>ATP</name>
        <dbReference type="ChEBI" id="CHEBI:30616"/>
    </ligand>
</feature>
<dbReference type="AlphaFoldDB" id="A0A0D9XVM7"/>
<keyword evidence="17" id="KW-0675">Receptor</keyword>
<name>A0A0D9XVM7_9ORYZ</name>
<dbReference type="InterPro" id="IPR017441">
    <property type="entry name" value="Protein_kinase_ATP_BS"/>
</dbReference>
<keyword evidence="6" id="KW-0597">Phosphoprotein</keyword>
<dbReference type="InterPro" id="IPR055414">
    <property type="entry name" value="LRR_R13L4/SHOC2-like"/>
</dbReference>
<dbReference type="GO" id="GO:0051606">
    <property type="term" value="P:detection of stimulus"/>
    <property type="evidence" value="ECO:0007669"/>
    <property type="project" value="UniProtKB-ARBA"/>
</dbReference>
<evidence type="ECO:0000256" key="8">
    <source>
        <dbReference type="ARBA" id="ARBA00022679"/>
    </source>
</evidence>
<dbReference type="Gene3D" id="1.10.510.10">
    <property type="entry name" value="Transferase(Phosphotransferase) domain 1"/>
    <property type="match status" value="1"/>
</dbReference>
<comment type="catalytic activity">
    <reaction evidence="19">
        <text>L-threonyl-[protein] + ATP = O-phospho-L-threonyl-[protein] + ADP + H(+)</text>
        <dbReference type="Rhea" id="RHEA:46608"/>
        <dbReference type="Rhea" id="RHEA-COMP:11060"/>
        <dbReference type="Rhea" id="RHEA-COMP:11605"/>
        <dbReference type="ChEBI" id="CHEBI:15378"/>
        <dbReference type="ChEBI" id="CHEBI:30013"/>
        <dbReference type="ChEBI" id="CHEBI:30616"/>
        <dbReference type="ChEBI" id="CHEBI:61977"/>
        <dbReference type="ChEBI" id="CHEBI:456216"/>
        <dbReference type="EC" id="2.7.11.1"/>
    </reaction>
</comment>
<accession>A0A0D9XVM7</accession>